<comment type="caution">
    <text evidence="2">The sequence shown here is derived from an EMBL/GenBank/DDBJ whole genome shotgun (WGS) entry which is preliminary data.</text>
</comment>
<keyword evidence="3" id="KW-1185">Reference proteome</keyword>
<feature type="non-terminal residue" evidence="2">
    <location>
        <position position="173"/>
    </location>
</feature>
<proteinExistence type="predicted"/>
<name>A0AAE1Z5U0_SCHME</name>
<protein>
    <submittedName>
        <fullName evidence="2">Uncharacterized protein</fullName>
    </submittedName>
</protein>
<gene>
    <name evidence="2" type="ORF">MN116_008949</name>
</gene>
<dbReference type="Proteomes" id="UP001292079">
    <property type="component" value="Unassembled WGS sequence"/>
</dbReference>
<evidence type="ECO:0000256" key="1">
    <source>
        <dbReference type="SAM" id="Phobius"/>
    </source>
</evidence>
<dbReference type="AlphaFoldDB" id="A0AAE1Z5U0"/>
<accession>A0AAE1Z5U0</accession>
<evidence type="ECO:0000313" key="2">
    <source>
        <dbReference type="EMBL" id="KAK4467314.1"/>
    </source>
</evidence>
<feature type="transmembrane region" description="Helical" evidence="1">
    <location>
        <begin position="133"/>
        <end position="152"/>
    </location>
</feature>
<evidence type="ECO:0000313" key="3">
    <source>
        <dbReference type="Proteomes" id="UP001292079"/>
    </source>
</evidence>
<organism evidence="2 3">
    <name type="scientific">Schistosoma mekongi</name>
    <name type="common">Parasitic worm</name>
    <dbReference type="NCBI Taxonomy" id="38744"/>
    <lineage>
        <taxon>Eukaryota</taxon>
        <taxon>Metazoa</taxon>
        <taxon>Spiralia</taxon>
        <taxon>Lophotrochozoa</taxon>
        <taxon>Platyhelminthes</taxon>
        <taxon>Trematoda</taxon>
        <taxon>Digenea</taxon>
        <taxon>Strigeidida</taxon>
        <taxon>Schistosomatoidea</taxon>
        <taxon>Schistosomatidae</taxon>
        <taxon>Schistosoma</taxon>
    </lineage>
</organism>
<keyword evidence="1" id="KW-0472">Membrane</keyword>
<sequence>MSLLSFRAGRRSHNLSSGVEQFRSPANTVRLSQISAFTGVAHVRDPITQANFIHNVSSLSSFRPVNGETISYAHLIQSNCQVSKNIVKVPHLTNAELMSHVQLNADFKSNHDSLAHFNEGGNKIVLYIFFYKFMFYSSIISSLLTLICYHSYYRYNYYCSTVQIKVFRFIFVT</sequence>
<dbReference type="EMBL" id="JALJAT010000310">
    <property type="protein sequence ID" value="KAK4467314.1"/>
    <property type="molecule type" value="Genomic_DNA"/>
</dbReference>
<keyword evidence="1" id="KW-0812">Transmembrane</keyword>
<keyword evidence="1" id="KW-1133">Transmembrane helix</keyword>
<reference evidence="2" key="1">
    <citation type="submission" date="2022-04" db="EMBL/GenBank/DDBJ databases">
        <authorList>
            <person name="Xu L."/>
            <person name="Lv Z."/>
        </authorList>
    </citation>
    <scope>NUCLEOTIDE SEQUENCE</scope>
    <source>
        <strain evidence="2">LV_2022a</strain>
    </source>
</reference>
<reference evidence="2" key="2">
    <citation type="journal article" date="2023" name="Infect Dis Poverty">
        <title>Chromosome-scale genome of the human blood fluke Schistosoma mekongi and its implications for public health.</title>
        <authorList>
            <person name="Zhou M."/>
            <person name="Xu L."/>
            <person name="Xu D."/>
            <person name="Chen W."/>
            <person name="Khan J."/>
            <person name="Hu Y."/>
            <person name="Huang H."/>
            <person name="Wei H."/>
            <person name="Zhang Y."/>
            <person name="Chusongsang P."/>
            <person name="Tanasarnprasert K."/>
            <person name="Hu X."/>
            <person name="Limpanont Y."/>
            <person name="Lv Z."/>
        </authorList>
    </citation>
    <scope>NUCLEOTIDE SEQUENCE</scope>
    <source>
        <strain evidence="2">LV_2022a</strain>
    </source>
</reference>